<dbReference type="Proteomes" id="UP000198341">
    <property type="component" value="Chromosome 2"/>
</dbReference>
<evidence type="ECO:0000256" key="2">
    <source>
        <dbReference type="SAM" id="MobiDB-lite"/>
    </source>
</evidence>
<dbReference type="OrthoDB" id="414698at2759"/>
<keyword evidence="5" id="KW-1185">Reference proteome</keyword>
<reference evidence="4 5" key="1">
    <citation type="submission" date="2011-10" db="EMBL/GenBank/DDBJ databases">
        <authorList>
            <person name="Genoscope - CEA"/>
        </authorList>
    </citation>
    <scope>NUCLEOTIDE SEQUENCE [LARGE SCALE GENOMIC DNA]</scope>
    <source>
        <strain evidence="4 5">RCC 1105</strain>
    </source>
</reference>
<dbReference type="GO" id="GO:0005634">
    <property type="term" value="C:nucleus"/>
    <property type="evidence" value="ECO:0007669"/>
    <property type="project" value="TreeGrafter"/>
</dbReference>
<protein>
    <recommendedName>
        <fullName evidence="3">Serine hydrolase domain-containing protein</fullName>
    </recommendedName>
</protein>
<dbReference type="SUPFAM" id="SSF53474">
    <property type="entry name" value="alpha/beta-Hydrolases"/>
    <property type="match status" value="1"/>
</dbReference>
<dbReference type="KEGG" id="bpg:Bathy02g04760"/>
<evidence type="ECO:0000313" key="4">
    <source>
        <dbReference type="EMBL" id="CCO15296.1"/>
    </source>
</evidence>
<dbReference type="Gene3D" id="3.40.50.1820">
    <property type="entry name" value="alpha/beta hydrolase"/>
    <property type="match status" value="1"/>
</dbReference>
<evidence type="ECO:0000256" key="1">
    <source>
        <dbReference type="ARBA" id="ARBA00022801"/>
    </source>
</evidence>
<gene>
    <name evidence="4" type="ORF">Bathy02g04760</name>
</gene>
<evidence type="ECO:0000259" key="3">
    <source>
        <dbReference type="Pfam" id="PF03959"/>
    </source>
</evidence>
<dbReference type="EMBL" id="FO082277">
    <property type="protein sequence ID" value="CCO15296.1"/>
    <property type="molecule type" value="Genomic_DNA"/>
</dbReference>
<dbReference type="eggNOG" id="KOG2551">
    <property type="taxonomic scope" value="Eukaryota"/>
</dbReference>
<dbReference type="GO" id="GO:0016787">
    <property type="term" value="F:hydrolase activity"/>
    <property type="evidence" value="ECO:0007669"/>
    <property type="project" value="UniProtKB-KW"/>
</dbReference>
<dbReference type="PANTHER" id="PTHR48070">
    <property type="entry name" value="ESTERASE OVCA2"/>
    <property type="match status" value="1"/>
</dbReference>
<feature type="domain" description="Serine hydrolase" evidence="3">
    <location>
        <begin position="18"/>
        <end position="218"/>
    </location>
</feature>
<dbReference type="STRING" id="41875.K8EBP0"/>
<dbReference type="InterPro" id="IPR005645">
    <property type="entry name" value="FSH-like_dom"/>
</dbReference>
<feature type="region of interest" description="Disordered" evidence="2">
    <location>
        <begin position="1"/>
        <end position="20"/>
    </location>
</feature>
<dbReference type="InterPro" id="IPR050593">
    <property type="entry name" value="LovG"/>
</dbReference>
<dbReference type="RefSeq" id="XP_007515056.1">
    <property type="nucleotide sequence ID" value="XM_007514994.1"/>
</dbReference>
<dbReference type="GO" id="GO:0005737">
    <property type="term" value="C:cytoplasm"/>
    <property type="evidence" value="ECO:0007669"/>
    <property type="project" value="TreeGrafter"/>
</dbReference>
<accession>K8EBP0</accession>
<dbReference type="GeneID" id="19017589"/>
<name>K8EBP0_9CHLO</name>
<dbReference type="AlphaFoldDB" id="K8EBP0"/>
<dbReference type="PANTHER" id="PTHR48070:SF6">
    <property type="entry name" value="ESTERASE OVCA2"/>
    <property type="match status" value="1"/>
</dbReference>
<sequence length="230" mass="25349">MTMNSNDTANENKKMTSTKKRRVCALHGRGGSANSFSNFLQKIVEETEDTVEWTFLDGPIDEGKMHKFTGNANGKALAWWVLPANTRTYSAEVLDGIEMSCERVTREGPFDCLIGFSQGATLSSVLCARKCGCDEERKQFESVVLVSGARPGVGKEWERVQKEARFGAKKSLHVIGETDAINPKALGFELAECFGGEEFGSEIVTHERGHIVPIDEERIVKKIIETLTGS</sequence>
<evidence type="ECO:0000313" key="5">
    <source>
        <dbReference type="Proteomes" id="UP000198341"/>
    </source>
</evidence>
<dbReference type="Pfam" id="PF03959">
    <property type="entry name" value="FSH1"/>
    <property type="match status" value="1"/>
</dbReference>
<organism evidence="4 5">
    <name type="scientific">Bathycoccus prasinos</name>
    <dbReference type="NCBI Taxonomy" id="41875"/>
    <lineage>
        <taxon>Eukaryota</taxon>
        <taxon>Viridiplantae</taxon>
        <taxon>Chlorophyta</taxon>
        <taxon>Mamiellophyceae</taxon>
        <taxon>Mamiellales</taxon>
        <taxon>Bathycoccaceae</taxon>
        <taxon>Bathycoccus</taxon>
    </lineage>
</organism>
<keyword evidence="1" id="KW-0378">Hydrolase</keyword>
<dbReference type="InterPro" id="IPR029058">
    <property type="entry name" value="AB_hydrolase_fold"/>
</dbReference>
<proteinExistence type="predicted"/>